<organism evidence="1 2">
    <name type="scientific">Streblomastix strix</name>
    <dbReference type="NCBI Taxonomy" id="222440"/>
    <lineage>
        <taxon>Eukaryota</taxon>
        <taxon>Metamonada</taxon>
        <taxon>Preaxostyla</taxon>
        <taxon>Oxymonadida</taxon>
        <taxon>Streblomastigidae</taxon>
        <taxon>Streblomastix</taxon>
    </lineage>
</organism>
<feature type="non-terminal residue" evidence="1">
    <location>
        <position position="141"/>
    </location>
</feature>
<accession>A0A5J4QAA8</accession>
<protein>
    <submittedName>
        <fullName evidence="1">Uncharacterized protein</fullName>
    </submittedName>
</protein>
<sequence>MPDRKGKFLLPNSSVALAKKELFKYYNVKRQDQHKFLINYPGFDFATDAEEISRRLNLNINIYQYIDTRKAFKPINRRIDESNDINNPFYQLLCSYHNTSINDEREEINNDPEELPRDLNILSVTDDCGTSHITYIADVNG</sequence>
<gene>
    <name evidence="1" type="ORF">EZS28_054994</name>
</gene>
<proteinExistence type="predicted"/>
<dbReference type="EMBL" id="SNRW01046366">
    <property type="protein sequence ID" value="KAA6318099.1"/>
    <property type="molecule type" value="Genomic_DNA"/>
</dbReference>
<comment type="caution">
    <text evidence="1">The sequence shown here is derived from an EMBL/GenBank/DDBJ whole genome shotgun (WGS) entry which is preliminary data.</text>
</comment>
<evidence type="ECO:0000313" key="2">
    <source>
        <dbReference type="Proteomes" id="UP000324800"/>
    </source>
</evidence>
<dbReference type="AlphaFoldDB" id="A0A5J4QAA8"/>
<reference evidence="1 2" key="1">
    <citation type="submission" date="2019-03" db="EMBL/GenBank/DDBJ databases">
        <title>Single cell metagenomics reveals metabolic interactions within the superorganism composed of flagellate Streblomastix strix and complex community of Bacteroidetes bacteria on its surface.</title>
        <authorList>
            <person name="Treitli S.C."/>
            <person name="Kolisko M."/>
            <person name="Husnik F."/>
            <person name="Keeling P."/>
            <person name="Hampl V."/>
        </authorList>
    </citation>
    <scope>NUCLEOTIDE SEQUENCE [LARGE SCALE GENOMIC DNA]</scope>
    <source>
        <strain evidence="1">ST1C</strain>
    </source>
</reference>
<dbReference type="Proteomes" id="UP000324800">
    <property type="component" value="Unassembled WGS sequence"/>
</dbReference>
<name>A0A5J4QAA8_9EUKA</name>
<evidence type="ECO:0000313" key="1">
    <source>
        <dbReference type="EMBL" id="KAA6318099.1"/>
    </source>
</evidence>